<feature type="compositionally biased region" description="Low complexity" evidence="1">
    <location>
        <begin position="118"/>
        <end position="140"/>
    </location>
</feature>
<name>A0A6J4NJU8_9ACTN</name>
<feature type="non-terminal residue" evidence="2">
    <location>
        <position position="1"/>
    </location>
</feature>
<feature type="compositionally biased region" description="Basic residues" evidence="1">
    <location>
        <begin position="85"/>
        <end position="108"/>
    </location>
</feature>
<reference evidence="2" key="1">
    <citation type="submission" date="2020-02" db="EMBL/GenBank/DDBJ databases">
        <authorList>
            <person name="Meier V. D."/>
        </authorList>
    </citation>
    <scope>NUCLEOTIDE SEQUENCE</scope>
    <source>
        <strain evidence="2">AVDCRST_MAG47</strain>
    </source>
</reference>
<dbReference type="EMBL" id="CADCUK010000178">
    <property type="protein sequence ID" value="CAA9389829.1"/>
    <property type="molecule type" value="Genomic_DNA"/>
</dbReference>
<accession>A0A6J4NJU8</accession>
<gene>
    <name evidence="2" type="ORF">AVDCRST_MAG47-2758</name>
</gene>
<feature type="non-terminal residue" evidence="2">
    <location>
        <position position="217"/>
    </location>
</feature>
<feature type="compositionally biased region" description="Basic residues" evidence="1">
    <location>
        <begin position="1"/>
        <end position="11"/>
    </location>
</feature>
<organism evidence="2">
    <name type="scientific">uncultured Nocardioidaceae bacterium</name>
    <dbReference type="NCBI Taxonomy" id="253824"/>
    <lineage>
        <taxon>Bacteria</taxon>
        <taxon>Bacillati</taxon>
        <taxon>Actinomycetota</taxon>
        <taxon>Actinomycetes</taxon>
        <taxon>Propionibacteriales</taxon>
        <taxon>Nocardioidaceae</taxon>
        <taxon>environmental samples</taxon>
    </lineage>
</organism>
<sequence>ERPRRGPRSRTRGAGGCTDAAGCASGQVRAPPRGTSRPVRGAGRRLPRGGRAVRRGRGRGAHRPGPRRCADRRTRGPAVGGARCRPGRRVHRSRAGRPRGRRDRRRRGDRGDRHGGPRPRSGPGPSRAVARAGPARARGPGRPGRRRGAGGGGPARSRPPPDVDQWPVGNQRHRAEPRRGCPRPPPAGGGPRGVRGGRARIDPGRRGNRRGLVRVPL</sequence>
<dbReference type="AlphaFoldDB" id="A0A6J4NJU8"/>
<feature type="compositionally biased region" description="Basic residues" evidence="1">
    <location>
        <begin position="206"/>
        <end position="217"/>
    </location>
</feature>
<feature type="compositionally biased region" description="Basic residues" evidence="1">
    <location>
        <begin position="42"/>
        <end position="66"/>
    </location>
</feature>
<feature type="region of interest" description="Disordered" evidence="1">
    <location>
        <begin position="1"/>
        <end position="217"/>
    </location>
</feature>
<proteinExistence type="predicted"/>
<evidence type="ECO:0000313" key="2">
    <source>
        <dbReference type="EMBL" id="CAA9389829.1"/>
    </source>
</evidence>
<evidence type="ECO:0000256" key="1">
    <source>
        <dbReference type="SAM" id="MobiDB-lite"/>
    </source>
</evidence>
<protein>
    <submittedName>
        <fullName evidence="2">Uncharacterized protein</fullName>
    </submittedName>
</protein>